<dbReference type="AlphaFoldDB" id="A0A538SYU1"/>
<evidence type="ECO:0000256" key="1">
    <source>
        <dbReference type="SAM" id="MobiDB-lite"/>
    </source>
</evidence>
<evidence type="ECO:0000313" key="4">
    <source>
        <dbReference type="EMBL" id="TMQ56525.1"/>
    </source>
</evidence>
<dbReference type="PANTHER" id="PTHR30441:SF8">
    <property type="entry name" value="DUF748 DOMAIN-CONTAINING PROTEIN"/>
    <property type="match status" value="1"/>
</dbReference>
<dbReference type="Proteomes" id="UP000317716">
    <property type="component" value="Unassembled WGS sequence"/>
</dbReference>
<feature type="transmembrane region" description="Helical" evidence="2">
    <location>
        <begin position="192"/>
        <end position="215"/>
    </location>
</feature>
<keyword evidence="2" id="KW-0472">Membrane</keyword>
<feature type="region of interest" description="Disordered" evidence="1">
    <location>
        <begin position="155"/>
        <end position="184"/>
    </location>
</feature>
<evidence type="ECO:0000259" key="3">
    <source>
        <dbReference type="Pfam" id="PF05170"/>
    </source>
</evidence>
<dbReference type="GO" id="GO:0090313">
    <property type="term" value="P:regulation of protein targeting to membrane"/>
    <property type="evidence" value="ECO:0007669"/>
    <property type="project" value="TreeGrafter"/>
</dbReference>
<feature type="compositionally biased region" description="Polar residues" evidence="1">
    <location>
        <begin position="171"/>
        <end position="183"/>
    </location>
</feature>
<dbReference type="EMBL" id="VBOS01000164">
    <property type="protein sequence ID" value="TMQ56525.1"/>
    <property type="molecule type" value="Genomic_DNA"/>
</dbReference>
<name>A0A538SYU1_UNCEI</name>
<feature type="region of interest" description="Disordered" evidence="1">
    <location>
        <begin position="506"/>
        <end position="528"/>
    </location>
</feature>
<sequence length="1062" mass="111168">MVVVLVRRLEVQVRGAPRVRADLVEQHVCEHAVGGVHERVRAGFGLGVGLGAGFLSAAGAEGERERQQDGAQGDETGSERAHGIRSLGGSLRAVGAKPDARRRFVNGNGGGGARGLRVGVRPAAARPTPSYSLKRRPRFGRIAGWKVFRGAPSAAPGRDLRRGRAPPSARLWQNSRPMASNSHVRGKASPRWPLWIALGLVALVAAAWAAIAVLFPPDRVRAVVQAQLSRTLARDVSFENASVSLWPPVRLRVQGLKLAGPGGLGGPAFEARALALDLEVLPLIVRRLVVRRLVVDHPMLHVVVGPDGRTNFDGLMRPPPASAPGAPGEGGGPAAPLDLAIRQLSIVEAQVLVDDFAASRRVALGLDSRLGFALERGGERVATDGVTRVRGLAFGPLAATHHADMSRALARIEWRIEHRGKYEAASRRLALERLVVGAGKAELTLTGVVDDLPGASRVDFRARGENVDLAHVIEAVAAADARALHGFQGSGRLDFDLAIRGPLGPGAAPGGADASGAGESPRAPTPARMPVVTGTIAIANGAFRYPGGPAGVESLAFTAHLGPDSLGIGDLAARVSGQPVRAELAVTRFADPEVRFAVRGDVDLAAVSPLIAPQDVKLGGRAALDLRGHGRAKDPSAMALEGRVRLAGVSVESHALPKKIEQVSGEIALSPARAEIRGLNVRAGQSSFALEGAVTRPLALTAAPGKVEASDVDFTLRSPYLDLAELLPVTPGSPGVMPNARGGGRVEIGRLRNQKLDVTNVKARLALTPGVLEVPEFSFDGYGGAVRGAGRFDLHDPARPVYAVKAKVDTVEADRLLSAWTPARGLLHGALNTTLDFSGEGSTPDDLKRSLTAVGLAALANGTLGPGPALEALSQFTQVPELKEVRFHDMKLPFRVERGRMITDPVVLNGSNGEWRLSGGIGFDGALDYAVSTTLPPDVVKRLGAAGALAAGALAGADGRILIDLRVTGNAKSPRIDWDKKAMGERAKGNLSSTLEKQRARLESELLKGLAPPGGGSGDSARAGGPRDDARARRALEDSLAKTARGLFEGLFSKPKRDTTRR</sequence>
<evidence type="ECO:0000313" key="5">
    <source>
        <dbReference type="Proteomes" id="UP000317716"/>
    </source>
</evidence>
<dbReference type="InterPro" id="IPR052894">
    <property type="entry name" value="AsmA-related"/>
</dbReference>
<evidence type="ECO:0000256" key="2">
    <source>
        <dbReference type="SAM" id="Phobius"/>
    </source>
</evidence>
<dbReference type="InterPro" id="IPR007844">
    <property type="entry name" value="AsmA"/>
</dbReference>
<feature type="region of interest" description="Disordered" evidence="1">
    <location>
        <begin position="59"/>
        <end position="88"/>
    </location>
</feature>
<accession>A0A538SYU1</accession>
<feature type="region of interest" description="Disordered" evidence="1">
    <location>
        <begin position="1008"/>
        <end position="1036"/>
    </location>
</feature>
<dbReference type="Pfam" id="PF05170">
    <property type="entry name" value="AsmA"/>
    <property type="match status" value="1"/>
</dbReference>
<gene>
    <name evidence="4" type="ORF">E6K72_04935</name>
</gene>
<comment type="caution">
    <text evidence="4">The sequence shown here is derived from an EMBL/GenBank/DDBJ whole genome shotgun (WGS) entry which is preliminary data.</text>
</comment>
<keyword evidence="2" id="KW-1133">Transmembrane helix</keyword>
<reference evidence="4 5" key="1">
    <citation type="journal article" date="2019" name="Nat. Microbiol.">
        <title>Mediterranean grassland soil C-N compound turnover is dependent on rainfall and depth, and is mediated by genomically divergent microorganisms.</title>
        <authorList>
            <person name="Diamond S."/>
            <person name="Andeer P.F."/>
            <person name="Li Z."/>
            <person name="Crits-Christoph A."/>
            <person name="Burstein D."/>
            <person name="Anantharaman K."/>
            <person name="Lane K.R."/>
            <person name="Thomas B.C."/>
            <person name="Pan C."/>
            <person name="Northen T.R."/>
            <person name="Banfield J.F."/>
        </authorList>
    </citation>
    <scope>NUCLEOTIDE SEQUENCE [LARGE SCALE GENOMIC DNA]</scope>
    <source>
        <strain evidence="4">WS_2</strain>
    </source>
</reference>
<feature type="domain" description="AsmA" evidence="3">
    <location>
        <begin position="746"/>
        <end position="902"/>
    </location>
</feature>
<keyword evidence="2" id="KW-0812">Transmembrane</keyword>
<dbReference type="GO" id="GO:0005886">
    <property type="term" value="C:plasma membrane"/>
    <property type="evidence" value="ECO:0007669"/>
    <property type="project" value="TreeGrafter"/>
</dbReference>
<protein>
    <submittedName>
        <fullName evidence="4">AsmA family protein</fullName>
    </submittedName>
</protein>
<feature type="compositionally biased region" description="Basic and acidic residues" evidence="1">
    <location>
        <begin position="1025"/>
        <end position="1036"/>
    </location>
</feature>
<dbReference type="Pfam" id="PF05359">
    <property type="entry name" value="DUF748"/>
    <property type="match status" value="1"/>
</dbReference>
<feature type="region of interest" description="Disordered" evidence="1">
    <location>
        <begin position="313"/>
        <end position="334"/>
    </location>
</feature>
<proteinExistence type="predicted"/>
<organism evidence="4 5">
    <name type="scientific">Eiseniibacteriota bacterium</name>
    <dbReference type="NCBI Taxonomy" id="2212470"/>
    <lineage>
        <taxon>Bacteria</taxon>
        <taxon>Candidatus Eiseniibacteriota</taxon>
    </lineage>
</organism>
<dbReference type="InterPro" id="IPR008023">
    <property type="entry name" value="DUF748"/>
</dbReference>
<dbReference type="PANTHER" id="PTHR30441">
    <property type="entry name" value="DUF748 DOMAIN-CONTAINING PROTEIN"/>
    <property type="match status" value="1"/>
</dbReference>